<evidence type="ECO:0000256" key="1">
    <source>
        <dbReference type="SAM" id="SignalP"/>
    </source>
</evidence>
<feature type="chain" id="PRO_5001760411" evidence="1">
    <location>
        <begin position="22"/>
        <end position="286"/>
    </location>
</feature>
<evidence type="ECO:0000313" key="3">
    <source>
        <dbReference type="Proteomes" id="UP000028006"/>
    </source>
</evidence>
<organism evidence="2 3">
    <name type="scientific">Endozoicomonas montiporae</name>
    <dbReference type="NCBI Taxonomy" id="1027273"/>
    <lineage>
        <taxon>Bacteria</taxon>
        <taxon>Pseudomonadati</taxon>
        <taxon>Pseudomonadota</taxon>
        <taxon>Gammaproteobacteria</taxon>
        <taxon>Oceanospirillales</taxon>
        <taxon>Endozoicomonadaceae</taxon>
        <taxon>Endozoicomonas</taxon>
    </lineage>
</organism>
<name>A0A081MYX6_9GAMM</name>
<feature type="signal peptide" evidence="1">
    <location>
        <begin position="1"/>
        <end position="21"/>
    </location>
</feature>
<dbReference type="EMBL" id="JOKG01000007">
    <property type="protein sequence ID" value="KEQ11399.1"/>
    <property type="molecule type" value="Genomic_DNA"/>
</dbReference>
<gene>
    <name evidence="2" type="ORF">GZ77_25140</name>
</gene>
<protein>
    <submittedName>
        <fullName evidence="2">Uncharacterized protein</fullName>
    </submittedName>
</protein>
<sequence length="286" mass="31579">MRKVLNASLPFALLFSLVANSEPCWQHRSIPPADGSLCILAENEVVSGKLQWYFGRTALDLDETDQSSGHPGHFCAYEALINGGHIVKRSADYLWLDATADDVKSRLQKIPLHENSKYSPDPSDKWVLDSASLAGLFKSCSIEKPEYVDSSEVIFCARPLPEGNIGFGKVNQVGRCKLFDAEVGEGRLQMSDLQAKRKALPDVSWVGDGWAIRNGQSFATHSVYGLGYSTEYCLLQAMIRGHKYCSVDKTGHYQTGDEIDFEDKDHGINDVFKLNNPASSSRGAEL</sequence>
<evidence type="ECO:0000313" key="2">
    <source>
        <dbReference type="EMBL" id="KEQ11399.1"/>
    </source>
</evidence>
<proteinExistence type="predicted"/>
<dbReference type="Proteomes" id="UP000028006">
    <property type="component" value="Unassembled WGS sequence"/>
</dbReference>
<reference evidence="2 3" key="1">
    <citation type="submission" date="2014-06" db="EMBL/GenBank/DDBJ databases">
        <title>Whole Genome Sequences of Three Symbiotic Endozoicomonas Bacteria.</title>
        <authorList>
            <person name="Neave M.J."/>
            <person name="Apprill A."/>
            <person name="Voolstra C.R."/>
        </authorList>
    </citation>
    <scope>NUCLEOTIDE SEQUENCE [LARGE SCALE GENOMIC DNA]</scope>
    <source>
        <strain evidence="2 3">LMG 24815</strain>
    </source>
</reference>
<accession>A0A081MYX6</accession>
<dbReference type="AlphaFoldDB" id="A0A081MYX6"/>
<keyword evidence="3" id="KW-1185">Reference proteome</keyword>
<dbReference type="RefSeq" id="WP_034879637.1">
    <property type="nucleotide sequence ID" value="NZ_JOKG01000007.1"/>
</dbReference>
<comment type="caution">
    <text evidence="2">The sequence shown here is derived from an EMBL/GenBank/DDBJ whole genome shotgun (WGS) entry which is preliminary data.</text>
</comment>
<keyword evidence="1" id="KW-0732">Signal</keyword>